<dbReference type="Proteomes" id="UP001365542">
    <property type="component" value="Unassembled WGS sequence"/>
</dbReference>
<sequence length="92" mass="10443">MAAGGRKRRRNLPAGWGVQPDRMVTKRRCLQVYDGSNLLCRDEMMMSSAWEVKANLAGGEAEVSDLDYWTVVRANAFHDAAKEERTARKEQQ</sequence>
<comment type="caution">
    <text evidence="1">The sequence shown here is derived from an EMBL/GenBank/DDBJ whole genome shotgun (WGS) entry which is preliminary data.</text>
</comment>
<reference evidence="1 2" key="1">
    <citation type="submission" date="2019-10" db="EMBL/GenBank/DDBJ databases">
        <authorList>
            <person name="Palmer J.M."/>
        </authorList>
    </citation>
    <scope>NUCLEOTIDE SEQUENCE [LARGE SCALE GENOMIC DNA]</scope>
    <source>
        <strain evidence="1 2">TWF694</strain>
    </source>
</reference>
<accession>A0AAV9XF98</accession>
<keyword evidence="2" id="KW-1185">Reference proteome</keyword>
<evidence type="ECO:0000313" key="1">
    <source>
        <dbReference type="EMBL" id="KAK6540544.1"/>
    </source>
</evidence>
<evidence type="ECO:0000313" key="2">
    <source>
        <dbReference type="Proteomes" id="UP001365542"/>
    </source>
</evidence>
<protein>
    <submittedName>
        <fullName evidence="1">Uncharacterized protein</fullName>
    </submittedName>
</protein>
<dbReference type="EMBL" id="JAVHJO010000005">
    <property type="protein sequence ID" value="KAK6540544.1"/>
    <property type="molecule type" value="Genomic_DNA"/>
</dbReference>
<proteinExistence type="predicted"/>
<organism evidence="1 2">
    <name type="scientific">Orbilia ellipsospora</name>
    <dbReference type="NCBI Taxonomy" id="2528407"/>
    <lineage>
        <taxon>Eukaryota</taxon>
        <taxon>Fungi</taxon>
        <taxon>Dikarya</taxon>
        <taxon>Ascomycota</taxon>
        <taxon>Pezizomycotina</taxon>
        <taxon>Orbiliomycetes</taxon>
        <taxon>Orbiliales</taxon>
        <taxon>Orbiliaceae</taxon>
        <taxon>Orbilia</taxon>
    </lineage>
</organism>
<name>A0AAV9XF98_9PEZI</name>
<dbReference type="AlphaFoldDB" id="A0AAV9XF98"/>
<gene>
    <name evidence="1" type="ORF">TWF694_009335</name>
</gene>